<dbReference type="Proteomes" id="UP000729402">
    <property type="component" value="Unassembled WGS sequence"/>
</dbReference>
<evidence type="ECO:0000313" key="2">
    <source>
        <dbReference type="EMBL" id="KAG8076560.1"/>
    </source>
</evidence>
<keyword evidence="3" id="KW-1185">Reference proteome</keyword>
<evidence type="ECO:0000313" key="3">
    <source>
        <dbReference type="Proteomes" id="UP000729402"/>
    </source>
</evidence>
<sequence>MSGGSNRRCWAKVVAIGAKQRAEAAAVGAKRWPTTVGAGRGSCRRAGEGGGRRVEGLGFPRDGGGDWGWRRGLGVARSRRMVVEGRSGERRGWVRRSAKRRWRRVGEEEEGISI</sequence>
<gene>
    <name evidence="2" type="ORF">GUJ93_ZPchr0006g46314</name>
</gene>
<dbReference type="EMBL" id="JAAALK010000283">
    <property type="protein sequence ID" value="KAG8076560.1"/>
    <property type="molecule type" value="Genomic_DNA"/>
</dbReference>
<feature type="region of interest" description="Disordered" evidence="1">
    <location>
        <begin position="34"/>
        <end position="57"/>
    </location>
</feature>
<feature type="compositionally biased region" description="Basic and acidic residues" evidence="1">
    <location>
        <begin position="45"/>
        <end position="55"/>
    </location>
</feature>
<proteinExistence type="predicted"/>
<evidence type="ECO:0000256" key="1">
    <source>
        <dbReference type="SAM" id="MobiDB-lite"/>
    </source>
</evidence>
<comment type="caution">
    <text evidence="2">The sequence shown here is derived from an EMBL/GenBank/DDBJ whole genome shotgun (WGS) entry which is preliminary data.</text>
</comment>
<reference evidence="2" key="2">
    <citation type="submission" date="2021-02" db="EMBL/GenBank/DDBJ databases">
        <authorList>
            <person name="Kimball J.A."/>
            <person name="Haas M.W."/>
            <person name="Macchietto M."/>
            <person name="Kono T."/>
            <person name="Duquette J."/>
            <person name="Shao M."/>
        </authorList>
    </citation>
    <scope>NUCLEOTIDE SEQUENCE</scope>
    <source>
        <tissue evidence="2">Fresh leaf tissue</tissue>
    </source>
</reference>
<protein>
    <submittedName>
        <fullName evidence="2">Uncharacterized protein</fullName>
    </submittedName>
</protein>
<dbReference type="AlphaFoldDB" id="A0A8J5VQI4"/>
<name>A0A8J5VQI4_ZIZPA</name>
<accession>A0A8J5VQI4</accession>
<reference evidence="2" key="1">
    <citation type="journal article" date="2021" name="bioRxiv">
        <title>Whole Genome Assembly and Annotation of Northern Wild Rice, Zizania palustris L., Supports a Whole Genome Duplication in the Zizania Genus.</title>
        <authorList>
            <person name="Haas M."/>
            <person name="Kono T."/>
            <person name="Macchietto M."/>
            <person name="Millas R."/>
            <person name="McGilp L."/>
            <person name="Shao M."/>
            <person name="Duquette J."/>
            <person name="Hirsch C.N."/>
            <person name="Kimball J."/>
        </authorList>
    </citation>
    <scope>NUCLEOTIDE SEQUENCE</scope>
    <source>
        <tissue evidence="2">Fresh leaf tissue</tissue>
    </source>
</reference>
<organism evidence="2 3">
    <name type="scientific">Zizania palustris</name>
    <name type="common">Northern wild rice</name>
    <dbReference type="NCBI Taxonomy" id="103762"/>
    <lineage>
        <taxon>Eukaryota</taxon>
        <taxon>Viridiplantae</taxon>
        <taxon>Streptophyta</taxon>
        <taxon>Embryophyta</taxon>
        <taxon>Tracheophyta</taxon>
        <taxon>Spermatophyta</taxon>
        <taxon>Magnoliopsida</taxon>
        <taxon>Liliopsida</taxon>
        <taxon>Poales</taxon>
        <taxon>Poaceae</taxon>
        <taxon>BOP clade</taxon>
        <taxon>Oryzoideae</taxon>
        <taxon>Oryzeae</taxon>
        <taxon>Zizaniinae</taxon>
        <taxon>Zizania</taxon>
    </lineage>
</organism>